<name>A0A6C0GZZ9_9ZZZZ</name>
<proteinExistence type="predicted"/>
<reference evidence="1" key="1">
    <citation type="journal article" date="2020" name="Nature">
        <title>Giant virus diversity and host interactions through global metagenomics.</title>
        <authorList>
            <person name="Schulz F."/>
            <person name="Roux S."/>
            <person name="Paez-Espino D."/>
            <person name="Jungbluth S."/>
            <person name="Walsh D.A."/>
            <person name="Denef V.J."/>
            <person name="McMahon K.D."/>
            <person name="Konstantinidis K.T."/>
            <person name="Eloe-Fadrosh E.A."/>
            <person name="Kyrpides N.C."/>
            <person name="Woyke T."/>
        </authorList>
    </citation>
    <scope>NUCLEOTIDE SEQUENCE</scope>
    <source>
        <strain evidence="1">GVMAG-M-3300023179-4</strain>
    </source>
</reference>
<sequence length="137" mass="16109">MSKTYYTIGNLNDNKKRWVASKPLLKNIYYTEGTQLCYVSDLFWNQEAIPGELINFSLYKVQADSIYEFLIKREALFKDNFSYEKLSEIGFEELVEFNYITDINNIDQKFGKYSLSISYSKQGTDKYLMACPTIEFT</sequence>
<dbReference type="AlphaFoldDB" id="A0A6C0GZZ9"/>
<accession>A0A6C0GZZ9</accession>
<dbReference type="EMBL" id="MN739831">
    <property type="protein sequence ID" value="QHT73759.1"/>
    <property type="molecule type" value="Genomic_DNA"/>
</dbReference>
<protein>
    <submittedName>
        <fullName evidence="1">Uncharacterized protein</fullName>
    </submittedName>
</protein>
<organism evidence="1">
    <name type="scientific">viral metagenome</name>
    <dbReference type="NCBI Taxonomy" id="1070528"/>
    <lineage>
        <taxon>unclassified sequences</taxon>
        <taxon>metagenomes</taxon>
        <taxon>organismal metagenomes</taxon>
    </lineage>
</organism>
<evidence type="ECO:0000313" key="1">
    <source>
        <dbReference type="EMBL" id="QHT73759.1"/>
    </source>
</evidence>